<name>A0A5C6B8J3_9BACT</name>
<dbReference type="RefSeq" id="WP_146518088.1">
    <property type="nucleotide sequence ID" value="NZ_CP151726.1"/>
</dbReference>
<organism evidence="1 2">
    <name type="scientific">Stieleria varia</name>
    <dbReference type="NCBI Taxonomy" id="2528005"/>
    <lineage>
        <taxon>Bacteria</taxon>
        <taxon>Pseudomonadati</taxon>
        <taxon>Planctomycetota</taxon>
        <taxon>Planctomycetia</taxon>
        <taxon>Pirellulales</taxon>
        <taxon>Pirellulaceae</taxon>
        <taxon>Stieleria</taxon>
    </lineage>
</organism>
<evidence type="ECO:0000313" key="1">
    <source>
        <dbReference type="EMBL" id="TWU07962.1"/>
    </source>
</evidence>
<dbReference type="AlphaFoldDB" id="A0A5C6B8J3"/>
<protein>
    <submittedName>
        <fullName evidence="1">Uncharacterized protein</fullName>
    </submittedName>
</protein>
<gene>
    <name evidence="1" type="ORF">Pla52n_05390</name>
</gene>
<evidence type="ECO:0000313" key="2">
    <source>
        <dbReference type="Proteomes" id="UP000320176"/>
    </source>
</evidence>
<keyword evidence="2" id="KW-1185">Reference proteome</keyword>
<dbReference type="Proteomes" id="UP000320176">
    <property type="component" value="Unassembled WGS sequence"/>
</dbReference>
<accession>A0A5C6B8J3</accession>
<proteinExistence type="predicted"/>
<sequence length="107" mass="11991">MTKYYVQSGTLRTIVQAQSPRKAALWAVHQAMQQVLPIDDDTHLAPTRKSEDVASRGVAVLSAKVMVSERGYDRTDASTVPTLEAVSEWNQMVSILDRLERMLHHAE</sequence>
<comment type="caution">
    <text evidence="1">The sequence shown here is derived from an EMBL/GenBank/DDBJ whole genome shotgun (WGS) entry which is preliminary data.</text>
</comment>
<dbReference type="EMBL" id="SJPN01000001">
    <property type="protein sequence ID" value="TWU07962.1"/>
    <property type="molecule type" value="Genomic_DNA"/>
</dbReference>
<reference evidence="1 2" key="1">
    <citation type="submission" date="2019-02" db="EMBL/GenBank/DDBJ databases">
        <title>Deep-cultivation of Planctomycetes and their phenomic and genomic characterization uncovers novel biology.</title>
        <authorList>
            <person name="Wiegand S."/>
            <person name="Jogler M."/>
            <person name="Boedeker C."/>
            <person name="Pinto D."/>
            <person name="Vollmers J."/>
            <person name="Rivas-Marin E."/>
            <person name="Kohn T."/>
            <person name="Peeters S.H."/>
            <person name="Heuer A."/>
            <person name="Rast P."/>
            <person name="Oberbeckmann S."/>
            <person name="Bunk B."/>
            <person name="Jeske O."/>
            <person name="Meyerdierks A."/>
            <person name="Storesund J.E."/>
            <person name="Kallscheuer N."/>
            <person name="Luecker S."/>
            <person name="Lage O.M."/>
            <person name="Pohl T."/>
            <person name="Merkel B.J."/>
            <person name="Hornburger P."/>
            <person name="Mueller R.-W."/>
            <person name="Bruemmer F."/>
            <person name="Labrenz M."/>
            <person name="Spormann A.M."/>
            <person name="Op Den Camp H."/>
            <person name="Overmann J."/>
            <person name="Amann R."/>
            <person name="Jetten M.S.M."/>
            <person name="Mascher T."/>
            <person name="Medema M.H."/>
            <person name="Devos D.P."/>
            <person name="Kaster A.-K."/>
            <person name="Ovreas L."/>
            <person name="Rohde M."/>
            <person name="Galperin M.Y."/>
            <person name="Jogler C."/>
        </authorList>
    </citation>
    <scope>NUCLEOTIDE SEQUENCE [LARGE SCALE GENOMIC DNA]</scope>
    <source>
        <strain evidence="1 2">Pla52n</strain>
    </source>
</reference>
<dbReference type="OrthoDB" id="276662at2"/>